<evidence type="ECO:0000313" key="2">
    <source>
        <dbReference type="Proteomes" id="UP001429357"/>
    </source>
</evidence>
<sequence length="91" mass="10174">MKSIREILVLNKLAPEKLCRLTGMSEAQLNEALDKEEAGKLSDKQTATLLKATIETLGVRSSFFKKFARGKTKPSMQANLQWKYTGGKNEN</sequence>
<evidence type="ECO:0000313" key="1">
    <source>
        <dbReference type="EMBL" id="MEO1782733.1"/>
    </source>
</evidence>
<reference evidence="2" key="1">
    <citation type="submission" date="2016-06" db="EMBL/GenBank/DDBJ databases">
        <title>Four novel species of enterococci isolated from chicken manure.</title>
        <authorList>
            <person name="Van Tyne D."/>
        </authorList>
    </citation>
    <scope>NUCLEOTIDE SEQUENCE [LARGE SCALE GENOMIC DNA]</scope>
    <source>
        <strain evidence="2">JM9A</strain>
    </source>
</reference>
<comment type="caution">
    <text evidence="1">The sequence shown here is derived from an EMBL/GenBank/DDBJ whole genome shotgun (WGS) entry which is preliminary data.</text>
</comment>
<keyword evidence="2" id="KW-1185">Reference proteome</keyword>
<dbReference type="EMBL" id="MAEI02000001">
    <property type="protein sequence ID" value="MEO1782733.1"/>
    <property type="molecule type" value="Genomic_DNA"/>
</dbReference>
<protein>
    <recommendedName>
        <fullName evidence="3">XRE family transcriptional regulator</fullName>
    </recommendedName>
</protein>
<dbReference type="Proteomes" id="UP001429357">
    <property type="component" value="Unassembled WGS sequence"/>
</dbReference>
<proteinExistence type="predicted"/>
<accession>A0ABV0F3V5</accession>
<dbReference type="RefSeq" id="WP_161869779.1">
    <property type="nucleotide sequence ID" value="NZ_MAEI02000001.1"/>
</dbReference>
<name>A0ABV0F3V5_9ENTE</name>
<gene>
    <name evidence="1" type="ORF">BAU18_002348</name>
</gene>
<evidence type="ECO:0008006" key="3">
    <source>
        <dbReference type="Google" id="ProtNLM"/>
    </source>
</evidence>
<reference evidence="1 2" key="2">
    <citation type="submission" date="2024-02" db="EMBL/GenBank/DDBJ databases">
        <title>The Genome Sequence of Enterococcus diestrammenae JM9A.</title>
        <authorList>
            <person name="Earl A."/>
            <person name="Manson A."/>
            <person name="Gilmore M."/>
            <person name="Sanders J."/>
            <person name="Shea T."/>
            <person name="Howe W."/>
            <person name="Livny J."/>
            <person name="Cuomo C."/>
            <person name="Neafsey D."/>
            <person name="Birren B."/>
        </authorList>
    </citation>
    <scope>NUCLEOTIDE SEQUENCE [LARGE SCALE GENOMIC DNA]</scope>
    <source>
        <strain evidence="1 2">JM9A</strain>
    </source>
</reference>
<organism evidence="1 2">
    <name type="scientific">Enterococcus diestrammenae</name>
    <dbReference type="NCBI Taxonomy" id="1155073"/>
    <lineage>
        <taxon>Bacteria</taxon>
        <taxon>Bacillati</taxon>
        <taxon>Bacillota</taxon>
        <taxon>Bacilli</taxon>
        <taxon>Lactobacillales</taxon>
        <taxon>Enterococcaceae</taxon>
        <taxon>Enterococcus</taxon>
    </lineage>
</organism>